<gene>
    <name evidence="1" type="ORF">F8153_15175</name>
</gene>
<comment type="caution">
    <text evidence="1">The sequence shown here is derived from an EMBL/GenBank/DDBJ whole genome shotgun (WGS) entry which is preliminary data.</text>
</comment>
<dbReference type="AlphaFoldDB" id="A0A833HL91"/>
<organism evidence="1 2">
    <name type="scientific">Alkaliphilus serpentinus</name>
    <dbReference type="NCBI Taxonomy" id="1482731"/>
    <lineage>
        <taxon>Bacteria</taxon>
        <taxon>Bacillati</taxon>
        <taxon>Bacillota</taxon>
        <taxon>Clostridia</taxon>
        <taxon>Peptostreptococcales</taxon>
        <taxon>Natronincolaceae</taxon>
        <taxon>Alkaliphilus</taxon>
    </lineage>
</organism>
<evidence type="ECO:0000313" key="2">
    <source>
        <dbReference type="Proteomes" id="UP000465601"/>
    </source>
</evidence>
<dbReference type="RefSeq" id="WP_151867199.1">
    <property type="nucleotide sequence ID" value="NZ_WBZB01000065.1"/>
</dbReference>
<evidence type="ECO:0000313" key="1">
    <source>
        <dbReference type="EMBL" id="KAB3525513.1"/>
    </source>
</evidence>
<evidence type="ECO:0008006" key="3">
    <source>
        <dbReference type="Google" id="ProtNLM"/>
    </source>
</evidence>
<dbReference type="EMBL" id="WBZB01000065">
    <property type="protein sequence ID" value="KAB3525513.1"/>
    <property type="molecule type" value="Genomic_DNA"/>
</dbReference>
<dbReference type="OrthoDB" id="9787613at2"/>
<protein>
    <recommendedName>
        <fullName evidence="3">Peptidase MA superfamily protein</fullName>
    </recommendedName>
</protein>
<proteinExistence type="predicted"/>
<name>A0A833HL91_9FIRM</name>
<reference evidence="1 2" key="1">
    <citation type="submission" date="2019-10" db="EMBL/GenBank/DDBJ databases">
        <title>Alkaliphilus serpentinus sp. nov. and Alkaliphilus pronyensis sp. nov., two novel anaerobic alkaliphilic species isolated from the serpentinized-hosted hydrothermal field of the Prony Bay (New Caledonia).</title>
        <authorList>
            <person name="Postec A."/>
        </authorList>
    </citation>
    <scope>NUCLEOTIDE SEQUENCE [LARGE SCALE GENOMIC DNA]</scope>
    <source>
        <strain evidence="1 2">LacT</strain>
    </source>
</reference>
<dbReference type="Proteomes" id="UP000465601">
    <property type="component" value="Unassembled WGS sequence"/>
</dbReference>
<sequence>MKKKKGRLFMIVTSVLLLLVLQTLPAFILKPWGSKTLKSYFINLYYQPSDEKGAREVFDLLSEKSDEIYEKMKFPREEPIDVYIYKTQNQLAIREAGFITLTFAPSWHIGDSHWGNIMMVSPNTPVKGHTHDSILTATLHELVHAINYRINKKLSYFWDNGLATYLAGQIPDDYDYKSRTIPSISDMDTNNGLKFASMGGYAFSYKYIEFLDNIYGWDKVIAYAAGQGSYEEVFGKSESQIYDEWCIYLRSQ</sequence>
<keyword evidence="2" id="KW-1185">Reference proteome</keyword>
<accession>A0A833HL91</accession>